<dbReference type="CDD" id="cd11753">
    <property type="entry name" value="GH94N_ChvB_NdvB_2_like"/>
    <property type="match status" value="1"/>
</dbReference>
<protein>
    <submittedName>
        <fullName evidence="7">Glycosyl transferase</fullName>
    </submittedName>
</protein>
<dbReference type="Pfam" id="PF06165">
    <property type="entry name" value="GH94_b-supersand"/>
    <property type="match status" value="2"/>
</dbReference>
<feature type="domain" description="Glycosyl hydrolase 94 supersandwich" evidence="4">
    <location>
        <begin position="2265"/>
        <end position="2538"/>
    </location>
</feature>
<organism evidence="7 8">
    <name type="scientific">Candidatus Abyssobacteria bacterium SURF_17</name>
    <dbReference type="NCBI Taxonomy" id="2093361"/>
    <lineage>
        <taxon>Bacteria</taxon>
        <taxon>Pseudomonadati</taxon>
        <taxon>Candidatus Hydrogenedentota</taxon>
        <taxon>Candidatus Abyssobacteria</taxon>
    </lineage>
</organism>
<dbReference type="InterPro" id="IPR037018">
    <property type="entry name" value="GH65_N"/>
</dbReference>
<keyword evidence="3" id="KW-0472">Membrane</keyword>
<keyword evidence="1" id="KW-0328">Glycosyltransferase</keyword>
<dbReference type="PANTHER" id="PTHR37469">
    <property type="entry name" value="CELLOBIONIC ACID PHOSPHORYLASE-RELATED"/>
    <property type="match status" value="1"/>
</dbReference>
<dbReference type="Pfam" id="PF17167">
    <property type="entry name" value="Glyco_hydro_94"/>
    <property type="match status" value="1"/>
</dbReference>
<sequence>METGILIGYFAKRDEARGVFRKLQRRGFRRAALVSRTADGDVHTWDPFLWRRAFVATIAFILFGVLAGVASITLQWPEPILSGVPSALIPILVGGFIGALFSGVWIRRSRFGVERRLLEDHARWLMSEETVLILQTPVETLRFPVELLREGGETPPAIFVLHAKRESLIRDVWSPGAPLSPEQIREHAQRLATDHNVDPNPQRNTELFKRLEQAHQWVHQVCLDLSEASRLEQSVPPTAEWLLDNEYIIESNARDVQLNLPRHYYQDLPALANEPYRGLPRIYGLAKELVSHSDLRLDRENILAFIEAYQSVGALSIGELWAVPQMLRAALIESVQNLAARALTELREREIATFWANRLITANRRDPNQLFSIMAELAETQPSPSPYFASQLIDHLYDEGAALAPVKSWLERTFRKSLSDLDQREQNRQTRDQISIGNAFTSLRQFSLLDWRQIFEQLSRVERLLRLDPSGVYSRMDFDTRDRYRRAIEELARGSGQAESQVAQRAIDLAAQATREAAEDERWIHVGTYLIGEGRGKLAQLIGCPETLRFRTLHWVYRHHSAVYFLGLGFFSALLISLIVVLGLGAQTHGVRLLIALLLLIPASQLSIEVVNYLVTRLFPPRTLPKMDFEISGIPDEFRTLVVVPMLLVDAGTIRAEADKLEIRYLANKEDNLLFGLFTDYMDSEQTHCEEDEYLLQTVTESLETLNHRYGDERFFLFHRERRWNESEHKFIGWERKRGKLEELNRLIDGTRPEDADRLVYVGNPDHLSNVRFIITLDSDTQLPHGAARRMIETLAHPLNQPRFDTEGSILAGSYAIIQPRVSPSLPSTNATPFSRLFSDAVGIDPYTRAVSDVNQDLTGEGSYHGKGIYDVRAFSRVLSERFPEEWLLSHDLIEGAHVRVGLASDIELYDEFPQDYLSYTSRQHRWIRGDWQIAEWILPRVPQPGGRRGPNQISWFDRWKVFDNLRRSLIPAASLGLLVASWLTSSRIGWVSTSVVAVQLLFHPLAQPFTMATTRQGLRSFSFSKVAHDLLRAIVDAALLPHQAGLALDAILLVWYRRLISHRGLLEWTSAQAMHGKTPGHLRRFVISMGPASIFSGVVGWAVQRWMPSNLLVAGPWLVLWFLSPLIGWLLNLRPHAKQQQFLLPEKDLRFLRTVARRTWRYFSHFVNDGTSWLPPDNYQVFHQNKLAMRTSPTNIGLWMLSALAAHDFGYLTVDQVVDKLMRTMKTLGKLERYEGHLLNWYDIQTLTPLEPRYVSTVDSGNLLGALWSLEHGLDELIQAPVVDVKAFEGLQDTGDILKQVVQQKGIPGLNSHALDEMIGEWEAPPDRIADALRLLRRVEESVKVLAEKARESAGVEADAAYWAGQMQKQVVAWLRIVDRYLTWIEILDEKTEEEVAQLGPDALLAFRHDLHHAPSLLDLANGRIQCISILQSVREEASSVPSDMFEWIERLLQAFAKSKWLAGEMLGLGERLIEDGRELSESINMRFLYDSERRLFSIGYNASEGRLDNAYYDLLASEARLGSFVAIARGDIPVEHWFSMSRPYGAISRRRVLLSWTGTMFEYLMPLIFQRSYGNTLLDKTTKEAVAIHIAYGRKRRVPWGISESAFGDFDINKTYQYKAFGVPELGLKRGLQEQVVVAPYATLLAVKLAPREAVQNLKRLANLGLLNDYGYYEAMDFSRQPSREDERGVVIQAYMAHHQGMSLLSLTNFIHDNPIQRRFHADTRVRTVEPLLHERIPSLPSVHHVSTRERVTSVMSVGEVTPSVSKFDTPHTATPKTQLLCNGRYGLMVTNAGGGYSQWGKFEITRWRSDRTQDSWGTFCYIHEANSDRLWSNTYHPIGGKVESYSVNFALDRVEFRRADHGFQTETEVVVSSEDDVEIRRITLINRSLRTRRLDLTSYIELSMAPHNADRQHPAFNKLFIQTEAVPQQQALLAYRRPRGEDDPPIYVAHRLTLEHAEGEVLQFETDRRRFIGRGRTLANPMGVFQELSNSQGFVLDPILSLRQSLSLGPGQRVRVSLVIAAGETREQVLRLMGKYSDSHAIDRAMDFAWASAQLELRLLRIQPDDARRFQGLASHLLFPNPVWRAPAERIEENHKGQAGLWPYGISGDLPIVLITIGEARDISLVRQMLQAHTYWRMHGLTADLVILNEEASGYEQPLRERLERLIQTHSMHAEIDRPGGIYLRSADLIPEEDLTLLKAAASVALVAARGPLPQQLGGPMGVPDLPEPMDKKRAPREPSAALPFLELPYFNSLGGFTPDGREYAIYLGPNMHTPAPWVNVIANPTFGTLISETGAGFTWYGNSQRNRLTQWSNDPVMDPPSEALYVRDEETGVYWTPTPSPIREETAYRARHGAGYTVFEHNSHGIEQELTVFVPVDEKGGKPIKLQRLQLRNDSSRRRKLAVTYYVEWTLGENRESSQMQVVTYWDEEVRALLARNRYHPEYGDRLAFAAINPPPESYNGDRTSFLGRNRSLEKPAAMERIRLSRRTGAGFDPCAALQVTLELAPGESAEVTCMLGQAESVEEVHELVLTYRESFALETALSQTKAWWDDLLGTIQVHTPELAADFLINRWLLYQSLSCRIWGRSAFYQSGGAFGFRDQLQDVMAFLYAYPELAREHILLAASRQFKEGDVQHWWHPPSGAGIRSRISDDSLWLPYVVAHYVRTTGDVDILHAEVPFLDAPTLEDGQHESFFTPQVALERATLFEHCRRAVKRSLTFGSHGLPLMGTGDWNDGMNLVGAGGKGESVWLAWFLTDVLQGMADLSDLTARPDLSRTYQQDRRALIQRVERAAWDGEWYLRAIFDDGTPLGSSANKEARIDSLPQSWAWLSGTADNNRANMALESAWRHLVREDEGLVLLLAPSFDRSEPSPGYIKGYPPGVRENGGQYTHAALWFAMAMARRGDGTGAAKMLCMLNPIEHAREPEPVWRYGIEPYVVAA</sequence>
<evidence type="ECO:0000313" key="7">
    <source>
        <dbReference type="EMBL" id="RJP68900.1"/>
    </source>
</evidence>
<dbReference type="InterPro" id="IPR012341">
    <property type="entry name" value="6hp_glycosidase-like_sf"/>
</dbReference>
<dbReference type="InterPro" id="IPR008928">
    <property type="entry name" value="6-hairpin_glycosidase_sf"/>
</dbReference>
<feature type="non-terminal residue" evidence="7">
    <location>
        <position position="2942"/>
    </location>
</feature>
<dbReference type="InterPro" id="IPR011013">
    <property type="entry name" value="Gal_mutarotase_sf_dom"/>
</dbReference>
<feature type="domain" description="Glycosyl hydrolase 94 supersandwich" evidence="4">
    <location>
        <begin position="1768"/>
        <end position="2041"/>
    </location>
</feature>
<dbReference type="GO" id="GO:0016757">
    <property type="term" value="F:glycosyltransferase activity"/>
    <property type="evidence" value="ECO:0007669"/>
    <property type="project" value="UniProtKB-KW"/>
</dbReference>
<evidence type="ECO:0000259" key="5">
    <source>
        <dbReference type="Pfam" id="PF10091"/>
    </source>
</evidence>
<feature type="transmembrane region" description="Helical" evidence="3">
    <location>
        <begin position="88"/>
        <end position="106"/>
    </location>
</feature>
<evidence type="ECO:0000256" key="3">
    <source>
        <dbReference type="SAM" id="Phobius"/>
    </source>
</evidence>
<keyword evidence="3" id="KW-0812">Transmembrane</keyword>
<comment type="caution">
    <text evidence="7">The sequence shown here is derived from an EMBL/GenBank/DDBJ whole genome shotgun (WGS) entry which is preliminary data.</text>
</comment>
<dbReference type="CDD" id="cd11756">
    <property type="entry name" value="GH94N_ChvB_NdvB_1_like"/>
    <property type="match status" value="1"/>
</dbReference>
<evidence type="ECO:0000259" key="4">
    <source>
        <dbReference type="Pfam" id="PF06165"/>
    </source>
</evidence>
<dbReference type="InterPro" id="IPR010383">
    <property type="entry name" value="Glyco_hydrolase_94_b-supersand"/>
</dbReference>
<proteinExistence type="predicted"/>
<dbReference type="SMART" id="SM01068">
    <property type="entry name" value="CBM_X"/>
    <property type="match status" value="2"/>
</dbReference>
<keyword evidence="2 7" id="KW-0808">Transferase</keyword>
<feature type="domain" description="Glycosyl hydrolase 94 catalytic" evidence="6">
    <location>
        <begin position="2552"/>
        <end position="2941"/>
    </location>
</feature>
<dbReference type="InterPro" id="IPR037824">
    <property type="entry name" value="GH94N_2_NdvB"/>
</dbReference>
<dbReference type="GO" id="GO:0005975">
    <property type="term" value="P:carbohydrate metabolic process"/>
    <property type="evidence" value="ECO:0007669"/>
    <property type="project" value="InterPro"/>
</dbReference>
<feature type="transmembrane region" description="Helical" evidence="3">
    <location>
        <begin position="1111"/>
        <end position="1132"/>
    </location>
</feature>
<dbReference type="InterPro" id="IPR019282">
    <property type="entry name" value="Glycoamylase-like_cons_dom"/>
</dbReference>
<dbReference type="InterPro" id="IPR037820">
    <property type="entry name" value="GH94N_NdvB"/>
</dbReference>
<dbReference type="PANTHER" id="PTHR37469:SF2">
    <property type="entry name" value="CELLOBIONIC ACID PHOSPHORYLASE"/>
    <property type="match status" value="1"/>
</dbReference>
<evidence type="ECO:0000313" key="8">
    <source>
        <dbReference type="Proteomes" id="UP000285961"/>
    </source>
</evidence>
<reference evidence="7 8" key="1">
    <citation type="journal article" date="2017" name="ISME J.">
        <title>Energy and carbon metabolisms in a deep terrestrial subsurface fluid microbial community.</title>
        <authorList>
            <person name="Momper L."/>
            <person name="Jungbluth S.P."/>
            <person name="Lee M.D."/>
            <person name="Amend J.P."/>
        </authorList>
    </citation>
    <scope>NUCLEOTIDE SEQUENCE [LARGE SCALE GENOMIC DNA]</scope>
    <source>
        <strain evidence="7">SURF_17</strain>
    </source>
</reference>
<evidence type="ECO:0000256" key="1">
    <source>
        <dbReference type="ARBA" id="ARBA00022676"/>
    </source>
</evidence>
<evidence type="ECO:0000259" key="6">
    <source>
        <dbReference type="Pfam" id="PF17167"/>
    </source>
</evidence>
<dbReference type="SUPFAM" id="SSF74650">
    <property type="entry name" value="Galactose mutarotase-like"/>
    <property type="match status" value="2"/>
</dbReference>
<feature type="transmembrane region" description="Helical" evidence="3">
    <location>
        <begin position="1086"/>
        <end position="1104"/>
    </location>
</feature>
<accession>A0A419EWA9</accession>
<name>A0A419EWA9_9BACT</name>
<dbReference type="Gene3D" id="1.50.10.10">
    <property type="match status" value="1"/>
</dbReference>
<gene>
    <name evidence="7" type="ORF">C4532_11945</name>
</gene>
<dbReference type="InterPro" id="IPR033432">
    <property type="entry name" value="GH94_catalytic"/>
</dbReference>
<dbReference type="Gene3D" id="1.50.10.140">
    <property type="match status" value="2"/>
</dbReference>
<feature type="domain" description="Glycoamylase-like" evidence="5">
    <location>
        <begin position="1513"/>
        <end position="1724"/>
    </location>
</feature>
<dbReference type="SUPFAM" id="SSF48208">
    <property type="entry name" value="Six-hairpin glycosidases"/>
    <property type="match status" value="1"/>
</dbReference>
<feature type="transmembrane region" description="Helical" evidence="3">
    <location>
        <begin position="53"/>
        <end position="76"/>
    </location>
</feature>
<keyword evidence="3" id="KW-1133">Transmembrane helix</keyword>
<evidence type="ECO:0000256" key="2">
    <source>
        <dbReference type="ARBA" id="ARBA00022679"/>
    </source>
</evidence>
<dbReference type="Pfam" id="PF10091">
    <property type="entry name" value="Glycoamylase"/>
    <property type="match status" value="1"/>
</dbReference>
<dbReference type="InterPro" id="IPR052047">
    <property type="entry name" value="GH94_Enzymes"/>
</dbReference>
<feature type="transmembrane region" description="Helical" evidence="3">
    <location>
        <begin position="563"/>
        <end position="587"/>
    </location>
</feature>
<feature type="transmembrane region" description="Helical" evidence="3">
    <location>
        <begin position="593"/>
        <end position="615"/>
    </location>
</feature>
<dbReference type="Proteomes" id="UP000285961">
    <property type="component" value="Unassembled WGS sequence"/>
</dbReference>
<dbReference type="EMBL" id="QZKI01000088">
    <property type="protein sequence ID" value="RJP68900.1"/>
    <property type="molecule type" value="Genomic_DNA"/>
</dbReference>
<dbReference type="Gene3D" id="2.70.98.40">
    <property type="entry name" value="Glycoside hydrolase, family 65, N-terminal domain"/>
    <property type="match status" value="2"/>
</dbReference>
<dbReference type="GO" id="GO:0030246">
    <property type="term" value="F:carbohydrate binding"/>
    <property type="evidence" value="ECO:0007669"/>
    <property type="project" value="InterPro"/>
</dbReference>